<dbReference type="EMBL" id="JAUJYN010000004">
    <property type="protein sequence ID" value="KAK1273698.1"/>
    <property type="molecule type" value="Genomic_DNA"/>
</dbReference>
<dbReference type="Pfam" id="PF23568">
    <property type="entry name" value="ARM_LIN"/>
    <property type="match status" value="1"/>
</dbReference>
<feature type="compositionally biased region" description="Basic and acidic residues" evidence="5">
    <location>
        <begin position="15"/>
        <end position="29"/>
    </location>
</feature>
<comment type="pathway">
    <text evidence="2">Protein modification; protein ubiquitination.</text>
</comment>
<dbReference type="GO" id="GO:0016567">
    <property type="term" value="P:protein ubiquitination"/>
    <property type="evidence" value="ECO:0007669"/>
    <property type="project" value="InterPro"/>
</dbReference>
<dbReference type="GO" id="GO:0061630">
    <property type="term" value="F:ubiquitin protein ligase activity"/>
    <property type="evidence" value="ECO:0007669"/>
    <property type="project" value="UniProtKB-EC"/>
</dbReference>
<dbReference type="PANTHER" id="PTHR35549:SF1">
    <property type="entry name" value="OS04G0584500 PROTEIN"/>
    <property type="match status" value="1"/>
</dbReference>
<reference evidence="7" key="2">
    <citation type="submission" date="2023-06" db="EMBL/GenBank/DDBJ databases">
        <authorList>
            <person name="Ma L."/>
            <person name="Liu K.-W."/>
            <person name="Li Z."/>
            <person name="Hsiao Y.-Y."/>
            <person name="Qi Y."/>
            <person name="Fu T."/>
            <person name="Tang G."/>
            <person name="Zhang D."/>
            <person name="Sun W.-H."/>
            <person name="Liu D.-K."/>
            <person name="Li Y."/>
            <person name="Chen G.-Z."/>
            <person name="Liu X.-D."/>
            <person name="Liao X.-Y."/>
            <person name="Jiang Y.-T."/>
            <person name="Yu X."/>
            <person name="Hao Y."/>
            <person name="Huang J."/>
            <person name="Zhao X.-W."/>
            <person name="Ke S."/>
            <person name="Chen Y.-Y."/>
            <person name="Wu W.-L."/>
            <person name="Hsu J.-L."/>
            <person name="Lin Y.-F."/>
            <person name="Huang M.-D."/>
            <person name="Li C.-Y."/>
            <person name="Huang L."/>
            <person name="Wang Z.-W."/>
            <person name="Zhao X."/>
            <person name="Zhong W.-Y."/>
            <person name="Peng D.-H."/>
            <person name="Ahmad S."/>
            <person name="Lan S."/>
            <person name="Zhang J.-S."/>
            <person name="Tsai W.-C."/>
            <person name="Van De Peer Y."/>
            <person name="Liu Z.-J."/>
        </authorList>
    </citation>
    <scope>NUCLEOTIDE SEQUENCE</scope>
    <source>
        <strain evidence="7">SCP</strain>
        <tissue evidence="7">Leaves</tissue>
    </source>
</reference>
<dbReference type="InterPro" id="IPR045210">
    <property type="entry name" value="RING-Ubox_PUB"/>
</dbReference>
<comment type="catalytic activity">
    <reaction evidence="1">
        <text>S-ubiquitinyl-[E2 ubiquitin-conjugating enzyme]-L-cysteine + [acceptor protein]-L-lysine = [E2 ubiquitin-conjugating enzyme]-L-cysteine + N(6)-ubiquitinyl-[acceptor protein]-L-lysine.</text>
        <dbReference type="EC" id="2.3.2.27"/>
    </reaction>
</comment>
<dbReference type="PROSITE" id="PS51698">
    <property type="entry name" value="U_BOX"/>
    <property type="match status" value="1"/>
</dbReference>
<dbReference type="SMART" id="SM00504">
    <property type="entry name" value="Ubox"/>
    <property type="match status" value="1"/>
</dbReference>
<dbReference type="InterPro" id="IPR016024">
    <property type="entry name" value="ARM-type_fold"/>
</dbReference>
<dbReference type="PANTHER" id="PTHR35549">
    <property type="entry name" value="OS04G0584500 PROTEIN"/>
    <property type="match status" value="1"/>
</dbReference>
<dbReference type="SUPFAM" id="SSF48371">
    <property type="entry name" value="ARM repeat"/>
    <property type="match status" value="1"/>
</dbReference>
<dbReference type="SUPFAM" id="SSF57850">
    <property type="entry name" value="RING/U-box"/>
    <property type="match status" value="1"/>
</dbReference>
<evidence type="ECO:0000256" key="1">
    <source>
        <dbReference type="ARBA" id="ARBA00000900"/>
    </source>
</evidence>
<accession>A0AAV9BBY1</accession>
<evidence type="ECO:0000256" key="2">
    <source>
        <dbReference type="ARBA" id="ARBA00004906"/>
    </source>
</evidence>
<dbReference type="AlphaFoldDB" id="A0AAV9BBY1"/>
<feature type="domain" description="U-box" evidence="6">
    <location>
        <begin position="272"/>
        <end position="347"/>
    </location>
</feature>
<dbReference type="InterPro" id="IPR011989">
    <property type="entry name" value="ARM-like"/>
</dbReference>
<proteinExistence type="predicted"/>
<dbReference type="InterPro" id="IPR055566">
    <property type="entry name" value="ARM_LIN"/>
</dbReference>
<dbReference type="InterPro" id="IPR056512">
    <property type="entry name" value="LIN_N"/>
</dbReference>
<dbReference type="Gene3D" id="3.30.40.10">
    <property type="entry name" value="Zinc/RING finger domain, C3HC4 (zinc finger)"/>
    <property type="match status" value="1"/>
</dbReference>
<dbReference type="Pfam" id="PF23628">
    <property type="entry name" value="ARM_LIN_C"/>
    <property type="match status" value="1"/>
</dbReference>
<feature type="region of interest" description="Disordered" evidence="5">
    <location>
        <begin position="1"/>
        <end position="42"/>
    </location>
</feature>
<dbReference type="CDD" id="cd16664">
    <property type="entry name" value="RING-Ubox_PUB"/>
    <property type="match status" value="1"/>
</dbReference>
<name>A0AAV9BBY1_ACOGR</name>
<dbReference type="Gene3D" id="1.25.10.10">
    <property type="entry name" value="Leucine-rich Repeat Variant"/>
    <property type="match status" value="1"/>
</dbReference>
<reference evidence="7" key="1">
    <citation type="journal article" date="2023" name="Nat. Commun.">
        <title>Diploid and tetraploid genomes of Acorus and the evolution of monocots.</title>
        <authorList>
            <person name="Ma L."/>
            <person name="Liu K.W."/>
            <person name="Li Z."/>
            <person name="Hsiao Y.Y."/>
            <person name="Qi Y."/>
            <person name="Fu T."/>
            <person name="Tang G.D."/>
            <person name="Zhang D."/>
            <person name="Sun W.H."/>
            <person name="Liu D.K."/>
            <person name="Li Y."/>
            <person name="Chen G.Z."/>
            <person name="Liu X.D."/>
            <person name="Liao X.Y."/>
            <person name="Jiang Y.T."/>
            <person name="Yu X."/>
            <person name="Hao Y."/>
            <person name="Huang J."/>
            <person name="Zhao X.W."/>
            <person name="Ke S."/>
            <person name="Chen Y.Y."/>
            <person name="Wu W.L."/>
            <person name="Hsu J.L."/>
            <person name="Lin Y.F."/>
            <person name="Huang M.D."/>
            <person name="Li C.Y."/>
            <person name="Huang L."/>
            <person name="Wang Z.W."/>
            <person name="Zhao X."/>
            <person name="Zhong W.Y."/>
            <person name="Peng D.H."/>
            <person name="Ahmad S."/>
            <person name="Lan S."/>
            <person name="Zhang J.S."/>
            <person name="Tsai W.C."/>
            <person name="Van de Peer Y."/>
            <person name="Liu Z.J."/>
        </authorList>
    </citation>
    <scope>NUCLEOTIDE SEQUENCE</scope>
    <source>
        <strain evidence="7">SCP</strain>
    </source>
</reference>
<dbReference type="InterPro" id="IPR013083">
    <property type="entry name" value="Znf_RING/FYVE/PHD"/>
</dbReference>
<gene>
    <name evidence="7" type="ORF">QJS04_geneDACA009812</name>
</gene>
<comment type="caution">
    <text evidence="7">The sequence shown here is derived from an EMBL/GenBank/DDBJ whole genome shotgun (WGS) entry which is preliminary data.</text>
</comment>
<sequence>MPIHPSLPPRAAARTRSDVNRPRSDERRLRAPRSGESSAPVPSLNEAAVKAVVSIIRAHPRRFLKDADFRASIRRRCIRCFACLGLDGRSGDRESVVVNLTRAIGVVERASEGGSDPKELKRASLQLSMIADLGADKDVWKNYISQGSNAGVTACAHLYLGVVYGLRRKDRASARHLLQVFNDSPFNARTALLPELWDRLFRPQFAHLDEWFNAESAEAMSKKARMIEKVYNGALDAGTVRFALYYKEWLADVVVEAPDFPLVAVPSDIFSSIPNDFVCPLTSQLFEEPVTLETGQTVERVAYKEWLDRGNKTCPITGRELQFLSVPITNLVLKRIIDKWKSDRCKNLLVFATELAGNNIDHHFQSKDEAALFIVEQLLTGFSNDEGLENARHLISLGGLSFLIRRLELGDIEERTRVVELLCCCIRADGGCRNYLAQNINRFFVLDLLLNKQAKARTGVVSLLIELICLNRERQRHSIYREEAVDAIAVALEFSLTDEKVLVTSCRALLMLGGYFSFSGDITTMNWMLNHAGYCDNCRNSPLDIAALTSSKNLFQEGEEEEAKEEWLRHMTVILLGNGKKSFLEALSKCLGSGNSDLRKACLTTVAWLSHALASVSDAEFQLSTFLALIPHLKVSLEDEKQVEHRVLASLSLLNFSKFSGECKFHCISLVKSPCFLLEFLFF</sequence>
<evidence type="ECO:0000256" key="3">
    <source>
        <dbReference type="ARBA" id="ARBA00012483"/>
    </source>
</evidence>
<organism evidence="7 8">
    <name type="scientific">Acorus gramineus</name>
    <name type="common">Dwarf sweet flag</name>
    <dbReference type="NCBI Taxonomy" id="55184"/>
    <lineage>
        <taxon>Eukaryota</taxon>
        <taxon>Viridiplantae</taxon>
        <taxon>Streptophyta</taxon>
        <taxon>Embryophyta</taxon>
        <taxon>Tracheophyta</taxon>
        <taxon>Spermatophyta</taxon>
        <taxon>Magnoliopsida</taxon>
        <taxon>Liliopsida</taxon>
        <taxon>Acoraceae</taxon>
        <taxon>Acorus</taxon>
    </lineage>
</organism>
<keyword evidence="4" id="KW-0808">Transferase</keyword>
<dbReference type="EC" id="2.3.2.27" evidence="3"/>
<evidence type="ECO:0000259" key="6">
    <source>
        <dbReference type="PROSITE" id="PS51698"/>
    </source>
</evidence>
<dbReference type="Proteomes" id="UP001179952">
    <property type="component" value="Unassembled WGS sequence"/>
</dbReference>
<evidence type="ECO:0000313" key="8">
    <source>
        <dbReference type="Proteomes" id="UP001179952"/>
    </source>
</evidence>
<keyword evidence="8" id="KW-1185">Reference proteome</keyword>
<evidence type="ECO:0000256" key="4">
    <source>
        <dbReference type="ARBA" id="ARBA00022679"/>
    </source>
</evidence>
<evidence type="ECO:0000313" key="7">
    <source>
        <dbReference type="EMBL" id="KAK1273698.1"/>
    </source>
</evidence>
<evidence type="ECO:0000256" key="5">
    <source>
        <dbReference type="SAM" id="MobiDB-lite"/>
    </source>
</evidence>
<dbReference type="Pfam" id="PF04564">
    <property type="entry name" value="U-box"/>
    <property type="match status" value="1"/>
</dbReference>
<protein>
    <recommendedName>
        <fullName evidence="3">RING-type E3 ubiquitin transferase</fullName>
        <ecNumber evidence="3">2.3.2.27</ecNumber>
    </recommendedName>
</protein>
<dbReference type="InterPro" id="IPR003613">
    <property type="entry name" value="Ubox_domain"/>
</dbReference>